<evidence type="ECO:0000313" key="3">
    <source>
        <dbReference type="EMBL" id="MDR6143563.1"/>
    </source>
</evidence>
<dbReference type="Proteomes" id="UP001249291">
    <property type="component" value="Unassembled WGS sequence"/>
</dbReference>
<sequence length="228" mass="23775">MGVGPAMEPGGLMRSATSANGAGQPESGARLSALPNRTLLWGAVALLVAALSQAAYSVLRPTMTWQYRVAYLPGALIPTLLLAALIVFAVGVRGGGSVVGESIVGRIALIGFGVCQAYAGWFDLLGIQLTEPPAYGLIVAAVLGPAFLIVSVIVIAWRGTLPGLWRFAPAIIVAALIARFWYALTFSQDVLTFFSIDAAGILAQVLLGSLSLFLSYRVARLAASTRSK</sequence>
<feature type="transmembrane region" description="Helical" evidence="2">
    <location>
        <begin position="39"/>
        <end position="59"/>
    </location>
</feature>
<feature type="transmembrane region" description="Helical" evidence="2">
    <location>
        <begin position="103"/>
        <end position="122"/>
    </location>
</feature>
<gene>
    <name evidence="3" type="ORF">QE375_003117</name>
</gene>
<reference evidence="3 4" key="1">
    <citation type="submission" date="2023-08" db="EMBL/GenBank/DDBJ databases">
        <title>Functional and genomic diversity of the sorghum phyllosphere microbiome.</title>
        <authorList>
            <person name="Shade A."/>
        </authorList>
    </citation>
    <scope>NUCLEOTIDE SEQUENCE [LARGE SCALE GENOMIC DNA]</scope>
    <source>
        <strain evidence="3 4">SORGH_AS_0445</strain>
    </source>
</reference>
<comment type="caution">
    <text evidence="3">The sequence shown here is derived from an EMBL/GenBank/DDBJ whole genome shotgun (WGS) entry which is preliminary data.</text>
</comment>
<keyword evidence="4" id="KW-1185">Reference proteome</keyword>
<evidence type="ECO:0000313" key="4">
    <source>
        <dbReference type="Proteomes" id="UP001249291"/>
    </source>
</evidence>
<feature type="region of interest" description="Disordered" evidence="1">
    <location>
        <begin position="1"/>
        <end position="24"/>
    </location>
</feature>
<protein>
    <submittedName>
        <fullName evidence="3">Uncharacterized protein</fullName>
    </submittedName>
</protein>
<name>A0ABU1HU34_9MICO</name>
<feature type="transmembrane region" description="Helical" evidence="2">
    <location>
        <begin position="164"/>
        <end position="184"/>
    </location>
</feature>
<keyword evidence="2" id="KW-1133">Transmembrane helix</keyword>
<dbReference type="EMBL" id="JAVIZQ010000001">
    <property type="protein sequence ID" value="MDR6143563.1"/>
    <property type="molecule type" value="Genomic_DNA"/>
</dbReference>
<accession>A0ABU1HU34</accession>
<evidence type="ECO:0000256" key="1">
    <source>
        <dbReference type="SAM" id="MobiDB-lite"/>
    </source>
</evidence>
<evidence type="ECO:0000256" key="2">
    <source>
        <dbReference type="SAM" id="Phobius"/>
    </source>
</evidence>
<feature type="transmembrane region" description="Helical" evidence="2">
    <location>
        <begin position="190"/>
        <end position="216"/>
    </location>
</feature>
<proteinExistence type="predicted"/>
<organism evidence="3 4">
    <name type="scientific">Microbacterium foliorum</name>
    <dbReference type="NCBI Taxonomy" id="104336"/>
    <lineage>
        <taxon>Bacteria</taxon>
        <taxon>Bacillati</taxon>
        <taxon>Actinomycetota</taxon>
        <taxon>Actinomycetes</taxon>
        <taxon>Micrococcales</taxon>
        <taxon>Microbacteriaceae</taxon>
        <taxon>Microbacterium</taxon>
    </lineage>
</organism>
<feature type="transmembrane region" description="Helical" evidence="2">
    <location>
        <begin position="71"/>
        <end position="91"/>
    </location>
</feature>
<keyword evidence="2" id="KW-0812">Transmembrane</keyword>
<keyword evidence="2" id="KW-0472">Membrane</keyword>
<feature type="transmembrane region" description="Helical" evidence="2">
    <location>
        <begin position="134"/>
        <end position="157"/>
    </location>
</feature>